<dbReference type="AlphaFoldDB" id="A0AAD4S126"/>
<evidence type="ECO:0000313" key="2">
    <source>
        <dbReference type="Proteomes" id="UP001202328"/>
    </source>
</evidence>
<keyword evidence="2" id="KW-1185">Reference proteome</keyword>
<accession>A0AAD4S126</accession>
<dbReference type="Proteomes" id="UP001202328">
    <property type="component" value="Unassembled WGS sequence"/>
</dbReference>
<evidence type="ECO:0000313" key="1">
    <source>
        <dbReference type="EMBL" id="KAI3852097.1"/>
    </source>
</evidence>
<comment type="caution">
    <text evidence="1">The sequence shown here is derived from an EMBL/GenBank/DDBJ whole genome shotgun (WGS) entry which is preliminary data.</text>
</comment>
<protein>
    <submittedName>
        <fullName evidence="1">Uncharacterized protein</fullName>
    </submittedName>
</protein>
<name>A0AAD4S126_9MAGN</name>
<feature type="non-terminal residue" evidence="1">
    <location>
        <position position="51"/>
    </location>
</feature>
<reference evidence="1" key="1">
    <citation type="submission" date="2022-04" db="EMBL/GenBank/DDBJ databases">
        <title>A functionally conserved STORR gene fusion in Papaver species that diverged 16.8 million years ago.</title>
        <authorList>
            <person name="Catania T."/>
        </authorList>
    </citation>
    <scope>NUCLEOTIDE SEQUENCE</scope>
    <source>
        <strain evidence="1">S-188037</strain>
    </source>
</reference>
<sequence length="51" mass="5669">RVAEWVLSSAGAFTSHSQTGTLCWSHLEASLHSKVCSRRRFPGVHACLRNM</sequence>
<organism evidence="1 2">
    <name type="scientific">Papaver atlanticum</name>
    <dbReference type="NCBI Taxonomy" id="357466"/>
    <lineage>
        <taxon>Eukaryota</taxon>
        <taxon>Viridiplantae</taxon>
        <taxon>Streptophyta</taxon>
        <taxon>Embryophyta</taxon>
        <taxon>Tracheophyta</taxon>
        <taxon>Spermatophyta</taxon>
        <taxon>Magnoliopsida</taxon>
        <taxon>Ranunculales</taxon>
        <taxon>Papaveraceae</taxon>
        <taxon>Papaveroideae</taxon>
        <taxon>Papaver</taxon>
    </lineage>
</organism>
<feature type="non-terminal residue" evidence="1">
    <location>
        <position position="1"/>
    </location>
</feature>
<dbReference type="EMBL" id="JAJJMB010015809">
    <property type="protein sequence ID" value="KAI3852097.1"/>
    <property type="molecule type" value="Genomic_DNA"/>
</dbReference>
<proteinExistence type="predicted"/>
<gene>
    <name evidence="1" type="ORF">MKW98_020096</name>
</gene>